<dbReference type="AlphaFoldDB" id="G3HNF4"/>
<dbReference type="Proteomes" id="UP000001075">
    <property type="component" value="Unassembled WGS sequence"/>
</dbReference>
<gene>
    <name evidence="1" type="ORF">I79_012292</name>
</gene>
<proteinExistence type="predicted"/>
<accession>G3HNF4</accession>
<dbReference type="EMBL" id="JH000544">
    <property type="protein sequence ID" value="EGW01623.1"/>
    <property type="molecule type" value="Genomic_DNA"/>
</dbReference>
<sequence length="90" mass="10184">MVQESKAALFPPFLSPSPFPFHFLFLPLPLSFSLPERKPQAILRLIMWLRIILNSRLPRAGIIHMYHCAQFTVLGIEPGCVGMLGKHSTN</sequence>
<evidence type="ECO:0000313" key="2">
    <source>
        <dbReference type="Proteomes" id="UP000001075"/>
    </source>
</evidence>
<reference evidence="2" key="1">
    <citation type="journal article" date="2011" name="Nat. Biotechnol.">
        <title>The genomic sequence of the Chinese hamster ovary (CHO)-K1 cell line.</title>
        <authorList>
            <person name="Xu X."/>
            <person name="Nagarajan H."/>
            <person name="Lewis N.E."/>
            <person name="Pan S."/>
            <person name="Cai Z."/>
            <person name="Liu X."/>
            <person name="Chen W."/>
            <person name="Xie M."/>
            <person name="Wang W."/>
            <person name="Hammond S."/>
            <person name="Andersen M.R."/>
            <person name="Neff N."/>
            <person name="Passarelli B."/>
            <person name="Koh W."/>
            <person name="Fan H.C."/>
            <person name="Wang J."/>
            <person name="Gui Y."/>
            <person name="Lee K.H."/>
            <person name="Betenbaugh M.J."/>
            <person name="Quake S.R."/>
            <person name="Famili I."/>
            <person name="Palsson B.O."/>
            <person name="Wang J."/>
        </authorList>
    </citation>
    <scope>NUCLEOTIDE SEQUENCE [LARGE SCALE GENOMIC DNA]</scope>
    <source>
        <strain evidence="2">CHO K1 cell line</strain>
    </source>
</reference>
<organism evidence="1 2">
    <name type="scientific">Cricetulus griseus</name>
    <name type="common">Chinese hamster</name>
    <name type="synonym">Cricetulus barabensis griseus</name>
    <dbReference type="NCBI Taxonomy" id="10029"/>
    <lineage>
        <taxon>Eukaryota</taxon>
        <taxon>Metazoa</taxon>
        <taxon>Chordata</taxon>
        <taxon>Craniata</taxon>
        <taxon>Vertebrata</taxon>
        <taxon>Euteleostomi</taxon>
        <taxon>Mammalia</taxon>
        <taxon>Eutheria</taxon>
        <taxon>Euarchontoglires</taxon>
        <taxon>Glires</taxon>
        <taxon>Rodentia</taxon>
        <taxon>Myomorpha</taxon>
        <taxon>Muroidea</taxon>
        <taxon>Cricetidae</taxon>
        <taxon>Cricetinae</taxon>
        <taxon>Cricetulus</taxon>
    </lineage>
</organism>
<dbReference type="InParanoid" id="G3HNF4"/>
<evidence type="ECO:0000313" key="1">
    <source>
        <dbReference type="EMBL" id="EGW01623.1"/>
    </source>
</evidence>
<name>G3HNF4_CRIGR</name>
<protein>
    <submittedName>
        <fullName evidence="1">Uncharacterized protein</fullName>
    </submittedName>
</protein>